<dbReference type="GO" id="GO:0012505">
    <property type="term" value="C:endomembrane system"/>
    <property type="evidence" value="ECO:0007669"/>
    <property type="project" value="TreeGrafter"/>
</dbReference>
<feature type="transmembrane region" description="Helical" evidence="11">
    <location>
        <begin position="137"/>
        <end position="160"/>
    </location>
</feature>
<feature type="transmembrane region" description="Helical" evidence="11">
    <location>
        <begin position="278"/>
        <end position="307"/>
    </location>
</feature>
<dbReference type="InterPro" id="IPR057291">
    <property type="entry name" value="CHX17_2nd"/>
</dbReference>
<feature type="transmembrane region" description="Helical" evidence="11">
    <location>
        <begin position="38"/>
        <end position="59"/>
    </location>
</feature>
<feature type="transmembrane region" description="Helical" evidence="11">
    <location>
        <begin position="172"/>
        <end position="194"/>
    </location>
</feature>
<evidence type="ECO:0000256" key="4">
    <source>
        <dbReference type="ARBA" id="ARBA00022692"/>
    </source>
</evidence>
<keyword evidence="3" id="KW-0633">Potassium transport</keyword>
<keyword evidence="5" id="KW-0630">Potassium</keyword>
<evidence type="ECO:0000256" key="7">
    <source>
        <dbReference type="ARBA" id="ARBA00023065"/>
    </source>
</evidence>
<evidence type="ECO:0000313" key="16">
    <source>
        <dbReference type="Proteomes" id="UP001370490"/>
    </source>
</evidence>
<dbReference type="InterPro" id="IPR050794">
    <property type="entry name" value="CPA2_transporter"/>
</dbReference>
<evidence type="ECO:0000259" key="13">
    <source>
        <dbReference type="Pfam" id="PF23256"/>
    </source>
</evidence>
<evidence type="ECO:0000313" key="15">
    <source>
        <dbReference type="EMBL" id="KAK6935667.1"/>
    </source>
</evidence>
<evidence type="ECO:0000256" key="9">
    <source>
        <dbReference type="ARBA" id="ARBA00038341"/>
    </source>
</evidence>
<feature type="domain" description="Cation/H(+) antiporter C-terminal" evidence="14">
    <location>
        <begin position="636"/>
        <end position="779"/>
    </location>
</feature>
<dbReference type="InterPro" id="IPR038770">
    <property type="entry name" value="Na+/solute_symporter_sf"/>
</dbReference>
<feature type="transmembrane region" description="Helical" evidence="11">
    <location>
        <begin position="108"/>
        <end position="125"/>
    </location>
</feature>
<keyword evidence="6 11" id="KW-1133">Transmembrane helix</keyword>
<dbReference type="Gene3D" id="1.20.1530.20">
    <property type="match status" value="1"/>
</dbReference>
<dbReference type="GO" id="GO:1902600">
    <property type="term" value="P:proton transmembrane transport"/>
    <property type="evidence" value="ECO:0007669"/>
    <property type="project" value="InterPro"/>
</dbReference>
<protein>
    <submittedName>
        <fullName evidence="15">Cation/H+ exchanger</fullName>
    </submittedName>
</protein>
<evidence type="ECO:0000259" key="14">
    <source>
        <dbReference type="Pfam" id="PF23259"/>
    </source>
</evidence>
<dbReference type="InterPro" id="IPR057290">
    <property type="entry name" value="CHX17_C"/>
</dbReference>
<dbReference type="Proteomes" id="UP001370490">
    <property type="component" value="Unassembled WGS sequence"/>
</dbReference>
<keyword evidence="2" id="KW-0813">Transport</keyword>
<evidence type="ECO:0000256" key="6">
    <source>
        <dbReference type="ARBA" id="ARBA00022989"/>
    </source>
</evidence>
<dbReference type="InterPro" id="IPR006153">
    <property type="entry name" value="Cation/H_exchanger_TM"/>
</dbReference>
<sequence length="821" mass="90991">MSASRRTSTIGIIGTNTTLVCQYTDSITSKGTWFTESIFAYTTPCLMVLLILTFLASRLTHLLLTPLRQTTMISHIIAGVLLGPTFLFKNEALTSILFPPGGKVIFETLGNLGLIFHLFIMGVQVDSGQLHKTGRKAVAIGLTGLLFSGALGFAVHLVIIHIHHLESSTVPITYALIVIVNTMTSFIVVTKLLTDLKILNSELGRLAASSSMVCDCVTWVASMILMTVGKALQLSQWRPLVTAFAALSHYIILFFAFRPLVIWIGRHTPEGEPLNQNHFVAILSIVLLASFLGETVGQSATLSAFILGVSLPDGPPLGTALANRLETMASGILLPTYYMVCGLRAQPKSLVGKRSIWYLAFVDVAGHIGKFLGTLLPSLYFRISFRDSLSLSLIMCCKGIMELIIYTYWVDKKFIDNGIFTLLLFNMLGITGIATMIVSHLYDPSRRYRVNIRKNILDSNPNADLRILVCIHNEENVPPIINLIRATNPTRRHPISIIVLQLSELTGHVSSTLAPHHQRSKPSSNLKQSERIVNAFEYFEQHSQGHVIVQHFTAEAPYETMHVDVCTLAVDKRTNIVFLPFHKQWTIDGTVGAIFPSIRNINRIIMEEAPCSVAVLVDRSQISSKRSILMGHTLYSIGVFFLGGPDDREALAYSKRMAEHSNVSLTVVFFNWMSGCLSHNETEMILDSELIDEFKACVVGFKERIIYRNENVENGMETTKIICGMDDSFDLVLVGRHHSPGSPVLSGLTEWSECPELGLIGDMLANSDFSFSVLVVQQQSPGAKSLHAPKHHHKPTDRNADSRIYPFLEDESDQVRIQLMS</sequence>
<dbReference type="AlphaFoldDB" id="A0AAN8VYA9"/>
<dbReference type="GO" id="GO:0015297">
    <property type="term" value="F:antiporter activity"/>
    <property type="evidence" value="ECO:0007669"/>
    <property type="project" value="InterPro"/>
</dbReference>
<evidence type="ECO:0000256" key="10">
    <source>
        <dbReference type="SAM" id="MobiDB-lite"/>
    </source>
</evidence>
<proteinExistence type="inferred from homology"/>
<name>A0AAN8VYA9_9MAGN</name>
<comment type="subcellular location">
    <subcellularLocation>
        <location evidence="1">Membrane</location>
        <topology evidence="1">Multi-pass membrane protein</topology>
    </subcellularLocation>
</comment>
<feature type="region of interest" description="Disordered" evidence="10">
    <location>
        <begin position="783"/>
        <end position="805"/>
    </location>
</feature>
<feature type="transmembrane region" description="Helical" evidence="11">
    <location>
        <begin position="357"/>
        <end position="383"/>
    </location>
</feature>
<evidence type="ECO:0000256" key="2">
    <source>
        <dbReference type="ARBA" id="ARBA00022448"/>
    </source>
</evidence>
<feature type="transmembrane region" description="Helical" evidence="11">
    <location>
        <begin position="71"/>
        <end position="88"/>
    </location>
</feature>
<keyword evidence="8 11" id="KW-0472">Membrane</keyword>
<feature type="transmembrane region" description="Helical" evidence="11">
    <location>
        <begin position="206"/>
        <end position="228"/>
    </location>
</feature>
<feature type="domain" description="Cation/H(+) antiporter central" evidence="13">
    <location>
        <begin position="528"/>
        <end position="620"/>
    </location>
</feature>
<dbReference type="PANTHER" id="PTHR32468:SF175">
    <property type="entry name" value="CATION_H+ EXCHANGER 3"/>
    <property type="match status" value="1"/>
</dbReference>
<evidence type="ECO:0000259" key="12">
    <source>
        <dbReference type="Pfam" id="PF00999"/>
    </source>
</evidence>
<keyword evidence="4 11" id="KW-0812">Transmembrane</keyword>
<keyword evidence="7" id="KW-0406">Ion transport</keyword>
<feature type="transmembrane region" description="Helical" evidence="11">
    <location>
        <begin position="389"/>
        <end position="410"/>
    </location>
</feature>
<dbReference type="Pfam" id="PF23259">
    <property type="entry name" value="CHX17_C"/>
    <property type="match status" value="1"/>
</dbReference>
<evidence type="ECO:0000256" key="1">
    <source>
        <dbReference type="ARBA" id="ARBA00004141"/>
    </source>
</evidence>
<organism evidence="15 16">
    <name type="scientific">Dillenia turbinata</name>
    <dbReference type="NCBI Taxonomy" id="194707"/>
    <lineage>
        <taxon>Eukaryota</taxon>
        <taxon>Viridiplantae</taxon>
        <taxon>Streptophyta</taxon>
        <taxon>Embryophyta</taxon>
        <taxon>Tracheophyta</taxon>
        <taxon>Spermatophyta</taxon>
        <taxon>Magnoliopsida</taxon>
        <taxon>eudicotyledons</taxon>
        <taxon>Gunneridae</taxon>
        <taxon>Pentapetalae</taxon>
        <taxon>Dilleniales</taxon>
        <taxon>Dilleniaceae</taxon>
        <taxon>Dillenia</taxon>
    </lineage>
</organism>
<feature type="domain" description="Cation/H+ exchanger transmembrane" evidence="12">
    <location>
        <begin position="59"/>
        <end position="440"/>
    </location>
</feature>
<accession>A0AAN8VYA9</accession>
<dbReference type="PANTHER" id="PTHR32468">
    <property type="entry name" value="CATION/H + ANTIPORTER"/>
    <property type="match status" value="1"/>
</dbReference>
<feature type="transmembrane region" description="Helical" evidence="11">
    <location>
        <begin position="240"/>
        <end position="257"/>
    </location>
</feature>
<comment type="caution">
    <text evidence="15">The sequence shown here is derived from an EMBL/GenBank/DDBJ whole genome shotgun (WGS) entry which is preliminary data.</text>
</comment>
<dbReference type="GO" id="GO:0006885">
    <property type="term" value="P:regulation of pH"/>
    <property type="evidence" value="ECO:0007669"/>
    <property type="project" value="TreeGrafter"/>
</dbReference>
<feature type="transmembrane region" description="Helical" evidence="11">
    <location>
        <begin position="422"/>
        <end position="442"/>
    </location>
</feature>
<reference evidence="15 16" key="1">
    <citation type="submission" date="2023-12" db="EMBL/GenBank/DDBJ databases">
        <title>A high-quality genome assembly for Dillenia turbinata (Dilleniales).</title>
        <authorList>
            <person name="Chanderbali A."/>
        </authorList>
    </citation>
    <scope>NUCLEOTIDE SEQUENCE [LARGE SCALE GENOMIC DNA]</scope>
    <source>
        <strain evidence="15">LSX21</strain>
        <tissue evidence="15">Leaf</tissue>
    </source>
</reference>
<gene>
    <name evidence="15" type="ORF">RJ641_032697</name>
</gene>
<keyword evidence="16" id="KW-1185">Reference proteome</keyword>
<evidence type="ECO:0000256" key="5">
    <source>
        <dbReference type="ARBA" id="ARBA00022958"/>
    </source>
</evidence>
<dbReference type="GO" id="GO:0006813">
    <property type="term" value="P:potassium ion transport"/>
    <property type="evidence" value="ECO:0007669"/>
    <property type="project" value="UniProtKB-KW"/>
</dbReference>
<evidence type="ECO:0000256" key="3">
    <source>
        <dbReference type="ARBA" id="ARBA00022538"/>
    </source>
</evidence>
<dbReference type="GO" id="GO:0016020">
    <property type="term" value="C:membrane"/>
    <property type="evidence" value="ECO:0007669"/>
    <property type="project" value="UniProtKB-SubCell"/>
</dbReference>
<dbReference type="EMBL" id="JBAMMX010000007">
    <property type="protein sequence ID" value="KAK6935667.1"/>
    <property type="molecule type" value="Genomic_DNA"/>
</dbReference>
<dbReference type="Pfam" id="PF00999">
    <property type="entry name" value="Na_H_Exchanger"/>
    <property type="match status" value="1"/>
</dbReference>
<dbReference type="Pfam" id="PF23256">
    <property type="entry name" value="CHX17_2nd"/>
    <property type="match status" value="1"/>
</dbReference>
<evidence type="ECO:0000256" key="11">
    <source>
        <dbReference type="SAM" id="Phobius"/>
    </source>
</evidence>
<comment type="similarity">
    <text evidence="9">Belongs to the monovalent cation:proton antiporter 2 (CPA2) transporter (TC 2.A.37) family. CHX (TC 2.A.37.4) subfamily.</text>
</comment>
<evidence type="ECO:0000256" key="8">
    <source>
        <dbReference type="ARBA" id="ARBA00023136"/>
    </source>
</evidence>